<dbReference type="PANTHER" id="PTHR35697">
    <property type="entry name" value="OS08G0108300 PROTEIN"/>
    <property type="match status" value="1"/>
</dbReference>
<dbReference type="PANTHER" id="PTHR35697:SF1">
    <property type="entry name" value="PROTEIN TRACHEARY ELEMENT DIFFERENTIATION-RELATED 7"/>
    <property type="match status" value="1"/>
</dbReference>
<keyword evidence="1" id="KW-1133">Transmembrane helix</keyword>
<evidence type="ECO:0000313" key="3">
    <source>
        <dbReference type="Proteomes" id="UP000215914"/>
    </source>
</evidence>
<evidence type="ECO:0000313" key="2">
    <source>
        <dbReference type="EMBL" id="KAF5796256.1"/>
    </source>
</evidence>
<dbReference type="InterPro" id="IPR044950">
    <property type="entry name" value="TED6/7"/>
</dbReference>
<dbReference type="Gramene" id="mRNA:HanXRQr2_Chr08g0349331">
    <property type="protein sequence ID" value="CDS:HanXRQr2_Chr08g0349331.1"/>
    <property type="gene ID" value="HanXRQr2_Chr08g0349331"/>
</dbReference>
<keyword evidence="1" id="KW-0472">Membrane</keyword>
<evidence type="ECO:0000256" key="1">
    <source>
        <dbReference type="SAM" id="Phobius"/>
    </source>
</evidence>
<name>A0A9K3IFY6_HELAN</name>
<dbReference type="GO" id="GO:0009834">
    <property type="term" value="P:plant-type secondary cell wall biogenesis"/>
    <property type="evidence" value="ECO:0007669"/>
    <property type="project" value="InterPro"/>
</dbReference>
<reference evidence="2" key="1">
    <citation type="journal article" date="2017" name="Nature">
        <title>The sunflower genome provides insights into oil metabolism, flowering and Asterid evolution.</title>
        <authorList>
            <person name="Badouin H."/>
            <person name="Gouzy J."/>
            <person name="Grassa C.J."/>
            <person name="Murat F."/>
            <person name="Staton S.E."/>
            <person name="Cottret L."/>
            <person name="Lelandais-Briere C."/>
            <person name="Owens G.L."/>
            <person name="Carrere S."/>
            <person name="Mayjonade B."/>
            <person name="Legrand L."/>
            <person name="Gill N."/>
            <person name="Kane N.C."/>
            <person name="Bowers J.E."/>
            <person name="Hubner S."/>
            <person name="Bellec A."/>
            <person name="Berard A."/>
            <person name="Berges H."/>
            <person name="Blanchet N."/>
            <person name="Boniface M.C."/>
            <person name="Brunel D."/>
            <person name="Catrice O."/>
            <person name="Chaidir N."/>
            <person name="Claudel C."/>
            <person name="Donnadieu C."/>
            <person name="Faraut T."/>
            <person name="Fievet G."/>
            <person name="Helmstetter N."/>
            <person name="King M."/>
            <person name="Knapp S.J."/>
            <person name="Lai Z."/>
            <person name="Le Paslier M.C."/>
            <person name="Lippi Y."/>
            <person name="Lorenzon L."/>
            <person name="Mandel J.R."/>
            <person name="Marage G."/>
            <person name="Marchand G."/>
            <person name="Marquand E."/>
            <person name="Bret-Mestries E."/>
            <person name="Morien E."/>
            <person name="Nambeesan S."/>
            <person name="Nguyen T."/>
            <person name="Pegot-Espagnet P."/>
            <person name="Pouilly N."/>
            <person name="Raftis F."/>
            <person name="Sallet E."/>
            <person name="Schiex T."/>
            <person name="Thomas J."/>
            <person name="Vandecasteele C."/>
            <person name="Vares D."/>
            <person name="Vear F."/>
            <person name="Vautrin S."/>
            <person name="Crespi M."/>
            <person name="Mangin B."/>
            <person name="Burke J.M."/>
            <person name="Salse J."/>
            <person name="Munos S."/>
            <person name="Vincourt P."/>
            <person name="Rieseberg L.H."/>
            <person name="Langlade N.B."/>
        </authorList>
    </citation>
    <scope>NUCLEOTIDE SEQUENCE</scope>
    <source>
        <tissue evidence="2">Leaves</tissue>
    </source>
</reference>
<keyword evidence="3" id="KW-1185">Reference proteome</keyword>
<feature type="transmembrane region" description="Helical" evidence="1">
    <location>
        <begin position="6"/>
        <end position="27"/>
    </location>
</feature>
<dbReference type="Proteomes" id="UP000215914">
    <property type="component" value="Unassembled WGS sequence"/>
</dbReference>
<proteinExistence type="predicted"/>
<accession>A0A9K3IFY6</accession>
<comment type="caution">
    <text evidence="2">The sequence shown here is derived from an EMBL/GenBank/DDBJ whole genome shotgun (WGS) entry which is preliminary data.</text>
</comment>
<gene>
    <name evidence="2" type="ORF">HanXRQr2_Chr08g0349331</name>
</gene>
<evidence type="ECO:0008006" key="4">
    <source>
        <dbReference type="Google" id="ProtNLM"/>
    </source>
</evidence>
<keyword evidence="1" id="KW-0812">Transmembrane</keyword>
<protein>
    <recommendedName>
        <fullName evidence="4">Transmembrane protein</fullName>
    </recommendedName>
</protein>
<dbReference type="AlphaFoldDB" id="A0A9K3IFY6"/>
<dbReference type="EMBL" id="MNCJ02000323">
    <property type="protein sequence ID" value="KAF5796256.1"/>
    <property type="molecule type" value="Genomic_DNA"/>
</dbReference>
<organism evidence="2 3">
    <name type="scientific">Helianthus annuus</name>
    <name type="common">Common sunflower</name>
    <dbReference type="NCBI Taxonomy" id="4232"/>
    <lineage>
        <taxon>Eukaryota</taxon>
        <taxon>Viridiplantae</taxon>
        <taxon>Streptophyta</taxon>
        <taxon>Embryophyta</taxon>
        <taxon>Tracheophyta</taxon>
        <taxon>Spermatophyta</taxon>
        <taxon>Magnoliopsida</taxon>
        <taxon>eudicotyledons</taxon>
        <taxon>Gunneridae</taxon>
        <taxon>Pentapetalae</taxon>
        <taxon>asterids</taxon>
        <taxon>campanulids</taxon>
        <taxon>Asterales</taxon>
        <taxon>Asteraceae</taxon>
        <taxon>Asteroideae</taxon>
        <taxon>Heliantheae alliance</taxon>
        <taxon>Heliantheae</taxon>
        <taxon>Helianthus</taxon>
    </lineage>
</organism>
<sequence>MTTNVIIFVSFGGVFLLGLATIALCCLMKKWKGSKATEQNKMVHFDEHKKVHENIVQGPNGAKTVAITVDDDLHVDEEEECVKNEKLGKALTSQV</sequence>
<reference evidence="2" key="2">
    <citation type="submission" date="2020-06" db="EMBL/GenBank/DDBJ databases">
        <title>Helianthus annuus Genome sequencing and assembly Release 2.</title>
        <authorList>
            <person name="Gouzy J."/>
            <person name="Langlade N."/>
            <person name="Munos S."/>
        </authorList>
    </citation>
    <scope>NUCLEOTIDE SEQUENCE</scope>
    <source>
        <tissue evidence="2">Leaves</tissue>
    </source>
</reference>